<feature type="transmembrane region" description="Helical" evidence="1">
    <location>
        <begin position="62"/>
        <end position="85"/>
    </location>
</feature>
<dbReference type="Proteomes" id="UP000750197">
    <property type="component" value="Unassembled WGS sequence"/>
</dbReference>
<name>A0A8J7YT52_9ARCH</name>
<dbReference type="AlphaFoldDB" id="A0A8J7YT52"/>
<evidence type="ECO:0000313" key="3">
    <source>
        <dbReference type="Proteomes" id="UP000750197"/>
    </source>
</evidence>
<reference evidence="2" key="1">
    <citation type="submission" date="2021-05" db="EMBL/GenBank/DDBJ databases">
        <title>Genomic insights into ecological role and evolution of a novel Thermoplasmata order Candidatus Sysuiplasmatales.</title>
        <authorList>
            <person name="Yuan Y."/>
        </authorList>
    </citation>
    <scope>NUCLEOTIDE SEQUENCE</scope>
    <source>
        <strain evidence="2">TUT19-bin139</strain>
    </source>
</reference>
<evidence type="ECO:0000256" key="1">
    <source>
        <dbReference type="SAM" id="Phobius"/>
    </source>
</evidence>
<dbReference type="EMBL" id="JAHEAC010000038">
    <property type="protein sequence ID" value="MBX8644099.1"/>
    <property type="molecule type" value="Genomic_DNA"/>
</dbReference>
<keyword evidence="1" id="KW-1133">Transmembrane helix</keyword>
<keyword evidence="1" id="KW-0472">Membrane</keyword>
<organism evidence="2 3">
    <name type="scientific">Candidatus Sysuiplasma superficiale</name>
    <dbReference type="NCBI Taxonomy" id="2823368"/>
    <lineage>
        <taxon>Archaea</taxon>
        <taxon>Methanobacteriati</taxon>
        <taxon>Thermoplasmatota</taxon>
        <taxon>Thermoplasmata</taxon>
        <taxon>Candidatus Sysuiplasmatales</taxon>
        <taxon>Candidatus Sysuiplasmataceae</taxon>
        <taxon>Candidatus Sysuiplasma</taxon>
    </lineage>
</organism>
<comment type="caution">
    <text evidence="2">The sequence shown here is derived from an EMBL/GenBank/DDBJ whole genome shotgun (WGS) entry which is preliminary data.</text>
</comment>
<evidence type="ECO:0000313" key="2">
    <source>
        <dbReference type="EMBL" id="MBX8644099.1"/>
    </source>
</evidence>
<feature type="transmembrane region" description="Helical" evidence="1">
    <location>
        <begin position="20"/>
        <end position="42"/>
    </location>
</feature>
<accession>A0A8J7YT52</accession>
<sequence length="94" mass="10625">IAISGILFLIFGFLLFTERYGLTPFVVLILSMTFAFVGLGLSKYPYILYPTQTVYTTFTTAGSFYALTVTFFAALIFLVPSLYFLNRMFRSPSL</sequence>
<gene>
    <name evidence="2" type="ORF">KIY12_05165</name>
</gene>
<feature type="non-terminal residue" evidence="2">
    <location>
        <position position="1"/>
    </location>
</feature>
<protein>
    <submittedName>
        <fullName evidence="2">Cytochrome d ubiquinol oxidase subunit II</fullName>
    </submittedName>
</protein>
<proteinExistence type="predicted"/>
<keyword evidence="1" id="KW-0812">Transmembrane</keyword>